<name>A0A4U1F437_MONMO</name>
<feature type="coiled-coil region" evidence="1">
    <location>
        <begin position="67"/>
        <end position="95"/>
    </location>
</feature>
<proteinExistence type="predicted"/>
<protein>
    <submittedName>
        <fullName evidence="2">Uncharacterized protein</fullName>
    </submittedName>
</protein>
<feature type="coiled-coil region" evidence="1">
    <location>
        <begin position="223"/>
        <end position="286"/>
    </location>
</feature>
<dbReference type="AlphaFoldDB" id="A0A4U1F437"/>
<gene>
    <name evidence="2" type="ORF">EI555_008132</name>
</gene>
<evidence type="ECO:0000256" key="1">
    <source>
        <dbReference type="SAM" id="Coils"/>
    </source>
</evidence>
<reference evidence="3" key="1">
    <citation type="journal article" date="2019" name="IScience">
        <title>Narwhal Genome Reveals Long-Term Low Genetic Diversity despite Current Large Abundance Size.</title>
        <authorList>
            <person name="Westbury M.V."/>
            <person name="Petersen B."/>
            <person name="Garde E."/>
            <person name="Heide-Jorgensen M.P."/>
            <person name="Lorenzen E.D."/>
        </authorList>
    </citation>
    <scope>NUCLEOTIDE SEQUENCE [LARGE SCALE GENOMIC DNA]</scope>
</reference>
<dbReference type="InterPro" id="IPR040401">
    <property type="entry name" value="CCDC162"/>
</dbReference>
<accession>A0A4U1F437</accession>
<keyword evidence="1" id="KW-0175">Coiled coil</keyword>
<comment type="caution">
    <text evidence="2">The sequence shown here is derived from an EMBL/GenBank/DDBJ whole genome shotgun (WGS) entry which is preliminary data.</text>
</comment>
<dbReference type="EMBL" id="RWIC01000417">
    <property type="protein sequence ID" value="TKC44092.1"/>
    <property type="molecule type" value="Genomic_DNA"/>
</dbReference>
<dbReference type="PANTHER" id="PTHR33331:SF13">
    <property type="entry name" value="COILED-COIL DOMAIN CONTAINING 162"/>
    <property type="match status" value="1"/>
</dbReference>
<evidence type="ECO:0000313" key="2">
    <source>
        <dbReference type="EMBL" id="TKC44092.1"/>
    </source>
</evidence>
<sequence length="420" mass="48467">MARGCSNFESYSMCKEHVLEHARQKLCQKEQELDIIRRGQRPPEDKAGQIAELSYNMIMEVTALTQLTDWEEETLDLKKQIRKEVQEEYEALVQALFVTCLHIKKLDENQLNLIQKVCELIGEKGLTIRKKGLKKKWGSTRPDEEMKENPAIEQLLALEQDDCSLAALVCKMRSLGHWRLAVQQAHFRGQLSRAEKEAMQSKKECLNIKLMAEQEVLLFCQQLLALRQALARAQADNAQLLKELEHRVTQEALHRQQVDLMKTSSMEKLLEDVEQKEQHLQLLTEEAKMTSKLGQLQQSRLAHERSMELDAFQWMEELQSQLSDTERSSAQRSSPGGLISLAHYSLSSASTSSRYSQQHLLKTHLMGSKITRRIQRPKTVPIKHKKRIDHVFLPNVAENVQLSGFQVKMAPSRIPFRPDW</sequence>
<evidence type="ECO:0000313" key="3">
    <source>
        <dbReference type="Proteomes" id="UP000308365"/>
    </source>
</evidence>
<organism evidence="2 3">
    <name type="scientific">Monodon monoceros</name>
    <name type="common">Narwhal</name>
    <name type="synonym">Ceratodon monodon</name>
    <dbReference type="NCBI Taxonomy" id="40151"/>
    <lineage>
        <taxon>Eukaryota</taxon>
        <taxon>Metazoa</taxon>
        <taxon>Chordata</taxon>
        <taxon>Craniata</taxon>
        <taxon>Vertebrata</taxon>
        <taxon>Euteleostomi</taxon>
        <taxon>Mammalia</taxon>
        <taxon>Eutheria</taxon>
        <taxon>Laurasiatheria</taxon>
        <taxon>Artiodactyla</taxon>
        <taxon>Whippomorpha</taxon>
        <taxon>Cetacea</taxon>
        <taxon>Odontoceti</taxon>
        <taxon>Monodontidae</taxon>
        <taxon>Monodon</taxon>
    </lineage>
</organism>
<dbReference type="Proteomes" id="UP000308365">
    <property type="component" value="Unassembled WGS sequence"/>
</dbReference>
<dbReference type="PANTHER" id="PTHR33331">
    <property type="entry name" value="COILED-COIL DOMAIN-CONTAINING PROTEIN 162"/>
    <property type="match status" value="1"/>
</dbReference>